<accession>A0A6L3V9W9</accession>
<dbReference type="EMBL" id="WBOS01000002">
    <property type="protein sequence ID" value="KAB2337333.1"/>
    <property type="molecule type" value="Genomic_DNA"/>
</dbReference>
<sequence>MDKLLKLILPVVIALAAIQPTLTKADANISNEELFAFVQAAFQAQVSLSEKSRSLDEVNEMLIPFFTKETINVFSEENLFSEDGLFITYGTDFPQYYIPFFTYTDETKIVRQGDEIFLYEFFPESNDGPVSYESHYEGIKLVKSGEKWKVADFLFDVPEELLIQEEKEVTGSLLSSKEYQNKIKQSSLWISLCMNPVEFFFKYGSYVPQKKLPVNKVLFGNF</sequence>
<reference evidence="1 2" key="1">
    <citation type="journal article" date="2016" name="Antonie Van Leeuwenhoek">
        <title>Bacillus depressus sp. nov., isolated from soil of a sunflower field.</title>
        <authorList>
            <person name="Wei X."/>
            <person name="Xin D."/>
            <person name="Xin Y."/>
            <person name="Zhang H."/>
            <person name="Wang T."/>
            <person name="Zhang J."/>
        </authorList>
    </citation>
    <scope>NUCLEOTIDE SEQUENCE [LARGE SCALE GENOMIC DNA]</scope>
    <source>
        <strain evidence="1 2">BZ1</strain>
    </source>
</reference>
<comment type="caution">
    <text evidence="1">The sequence shown here is derived from an EMBL/GenBank/DDBJ whole genome shotgun (WGS) entry which is preliminary data.</text>
</comment>
<proteinExistence type="predicted"/>
<dbReference type="InterPro" id="IPR025056">
    <property type="entry name" value="DUF3993"/>
</dbReference>
<name>A0A6L3V9W9_9BACI</name>
<dbReference type="RefSeq" id="WP_151534025.1">
    <property type="nucleotide sequence ID" value="NZ_WBOS01000002.1"/>
</dbReference>
<keyword evidence="2" id="KW-1185">Reference proteome</keyword>
<dbReference type="AlphaFoldDB" id="A0A6L3V9W9"/>
<gene>
    <name evidence="1" type="ORF">F7731_06895</name>
</gene>
<organism evidence="1 2">
    <name type="scientific">Cytobacillus depressus</name>
    <dbReference type="NCBI Taxonomy" id="1602942"/>
    <lineage>
        <taxon>Bacteria</taxon>
        <taxon>Bacillati</taxon>
        <taxon>Bacillota</taxon>
        <taxon>Bacilli</taxon>
        <taxon>Bacillales</taxon>
        <taxon>Bacillaceae</taxon>
        <taxon>Cytobacillus</taxon>
    </lineage>
</organism>
<dbReference type="OrthoDB" id="2680601at2"/>
<dbReference type="Pfam" id="PF13158">
    <property type="entry name" value="DUF3993"/>
    <property type="match status" value="1"/>
</dbReference>
<evidence type="ECO:0000313" key="1">
    <source>
        <dbReference type="EMBL" id="KAB2337333.1"/>
    </source>
</evidence>
<evidence type="ECO:0000313" key="2">
    <source>
        <dbReference type="Proteomes" id="UP000481030"/>
    </source>
</evidence>
<protein>
    <submittedName>
        <fullName evidence="1">DUF3993 domain-containing protein</fullName>
    </submittedName>
</protein>
<dbReference type="Proteomes" id="UP000481030">
    <property type="component" value="Unassembled WGS sequence"/>
</dbReference>